<sequence>MTTGLHPFGTTAPVRFGAREPVGLVAGAGRFPIVFAEKARASGLRVVCVGLAGMADPALRELCSEFTWLGRASVGSVIRTFRRGGVRRWTMAGKVEKRVLFRPWRWLHLVPDWRLLRFWFFRRRRGNNDDSLLLGLIDEFRPWGLECVSALDLCPELLVKEGALTRRTVSTTEARDIEFGWGLAREMGRLDVGQSVMVRDRAVLAVEAIEGTDLAITRAGELCRKGGFVVVKVAKPEQDRRFDVPTVGTQTIETMRASGATALAIEAGRTIILDEAATVALADRYGIAITSLTDPAAPNPVPFSPGGRV</sequence>
<reference evidence="4" key="1">
    <citation type="submission" date="2020-05" db="EMBL/GenBank/DDBJ databases">
        <title>Frigoriglobus tundricola gen. nov., sp. nov., a psychrotolerant cellulolytic planctomycete of the family Gemmataceae with two divergent copies of 16S rRNA gene.</title>
        <authorList>
            <person name="Kulichevskaya I.S."/>
            <person name="Ivanova A.A."/>
            <person name="Naumoff D.G."/>
            <person name="Beletsky A.V."/>
            <person name="Rijpstra W.I.C."/>
            <person name="Sinninghe Damste J.S."/>
            <person name="Mardanov A.V."/>
            <person name="Ravin N.V."/>
            <person name="Dedysh S.N."/>
        </authorList>
    </citation>
    <scope>NUCLEOTIDE SEQUENCE [LARGE SCALE GENOMIC DNA]</scope>
    <source>
        <strain evidence="4">PL17</strain>
    </source>
</reference>
<evidence type="ECO:0000259" key="1">
    <source>
        <dbReference type="Pfam" id="PF06230"/>
    </source>
</evidence>
<dbReference type="InterPro" id="IPR041255">
    <property type="entry name" value="LpxI_N"/>
</dbReference>
<dbReference type="KEGG" id="ftj:FTUN_8020"/>
<evidence type="ECO:0000259" key="2">
    <source>
        <dbReference type="Pfam" id="PF17930"/>
    </source>
</evidence>
<name>A0A6M5Z4H1_9BACT</name>
<dbReference type="InterPro" id="IPR010415">
    <property type="entry name" value="LpxI_C"/>
</dbReference>
<feature type="domain" description="LpxI N-terminal" evidence="2">
    <location>
        <begin position="22"/>
        <end position="157"/>
    </location>
</feature>
<evidence type="ECO:0000313" key="4">
    <source>
        <dbReference type="Proteomes" id="UP000503447"/>
    </source>
</evidence>
<accession>A0A6M5Z4H1</accession>
<dbReference type="EMBL" id="CP053452">
    <property type="protein sequence ID" value="QJX00391.1"/>
    <property type="molecule type" value="Genomic_DNA"/>
</dbReference>
<dbReference type="InterPro" id="IPR053174">
    <property type="entry name" value="LpxI"/>
</dbReference>
<dbReference type="InterPro" id="IPR043167">
    <property type="entry name" value="LpxI_C_sf"/>
</dbReference>
<dbReference type="Gene3D" id="3.40.50.20">
    <property type="match status" value="1"/>
</dbReference>
<dbReference type="PANTHER" id="PTHR39962">
    <property type="entry name" value="BLL4848 PROTEIN"/>
    <property type="match status" value="1"/>
</dbReference>
<dbReference type="Gene3D" id="3.40.140.80">
    <property type="match status" value="1"/>
</dbReference>
<dbReference type="RefSeq" id="WP_171475145.1">
    <property type="nucleotide sequence ID" value="NZ_CP053452.2"/>
</dbReference>
<gene>
    <name evidence="3" type="ORF">FTUN_8020</name>
</gene>
<dbReference type="Proteomes" id="UP000503447">
    <property type="component" value="Chromosome"/>
</dbReference>
<dbReference type="Pfam" id="PF17930">
    <property type="entry name" value="LpxI_N"/>
    <property type="match status" value="1"/>
</dbReference>
<protein>
    <submittedName>
        <fullName evidence="3">UDP-2,3-diacylglucosamine pyrophosphatase</fullName>
    </submittedName>
</protein>
<organism evidence="3 4">
    <name type="scientific">Frigoriglobus tundricola</name>
    <dbReference type="NCBI Taxonomy" id="2774151"/>
    <lineage>
        <taxon>Bacteria</taxon>
        <taxon>Pseudomonadati</taxon>
        <taxon>Planctomycetota</taxon>
        <taxon>Planctomycetia</taxon>
        <taxon>Gemmatales</taxon>
        <taxon>Gemmataceae</taxon>
        <taxon>Frigoriglobus</taxon>
    </lineage>
</organism>
<dbReference type="PANTHER" id="PTHR39962:SF1">
    <property type="entry name" value="LPXI FAMILY PROTEIN"/>
    <property type="match status" value="1"/>
</dbReference>
<dbReference type="Pfam" id="PF06230">
    <property type="entry name" value="LpxI_C"/>
    <property type="match status" value="1"/>
</dbReference>
<keyword evidence="4" id="KW-1185">Reference proteome</keyword>
<dbReference type="AlphaFoldDB" id="A0A6M5Z4H1"/>
<evidence type="ECO:0000313" key="3">
    <source>
        <dbReference type="EMBL" id="QJX00391.1"/>
    </source>
</evidence>
<proteinExistence type="predicted"/>
<feature type="domain" description="LpxI C-terminal" evidence="1">
    <location>
        <begin position="160"/>
        <end position="289"/>
    </location>
</feature>